<sequence>MTRTELMDAAELPSAALHRSCRHGGAALATWGRGTAMQDHHRLNNRLLAVIAGLLLVAALKWSYSVTMPLAAAVFVVAVVWPIKLRLDRHLPSWLSYGGTIVLLLLVFAGFVFAMYFSTAQVVQTLVARQAQFEQLYNSYAGWAEANGLPVILGSGGGYTRLVSLMQTVLSSTYTVLAYLGSIAILVFLGLPEVPAFQRKVRDHFDAADRREVLDAVEETAGRFRSYIGVTIVTSLLTGIASALWAAAMGLDLALTWGVLNFLLNFIPVAGNIIGIIPPTIYALLQFQNWTMPLFVFLGYAVMQIGISNFIYPWLQGRGLSLSPVAIVVALAFWGWVWGIAGVLLAVPLTAALAIACAHFRGTEWITKLVSKA</sequence>
<comment type="similarity">
    <text evidence="2">Belongs to the autoinducer-2 exporter (AI-2E) (TC 2.A.86) family.</text>
</comment>
<dbReference type="PANTHER" id="PTHR21716:SF64">
    <property type="entry name" value="AI-2 TRANSPORT PROTEIN TQSA"/>
    <property type="match status" value="1"/>
</dbReference>
<dbReference type="PANTHER" id="PTHR21716">
    <property type="entry name" value="TRANSMEMBRANE PROTEIN"/>
    <property type="match status" value="1"/>
</dbReference>
<evidence type="ECO:0000256" key="2">
    <source>
        <dbReference type="ARBA" id="ARBA00009773"/>
    </source>
</evidence>
<dbReference type="Proteomes" id="UP001595420">
    <property type="component" value="Unassembled WGS sequence"/>
</dbReference>
<name>A0ABV7BN32_9PROT</name>
<feature type="transmembrane region" description="Helical" evidence="6">
    <location>
        <begin position="169"/>
        <end position="191"/>
    </location>
</feature>
<evidence type="ECO:0000256" key="1">
    <source>
        <dbReference type="ARBA" id="ARBA00004141"/>
    </source>
</evidence>
<accession>A0ABV7BN32</accession>
<organism evidence="7 8">
    <name type="scientific">Falsiroseomonas tokyonensis</name>
    <dbReference type="NCBI Taxonomy" id="430521"/>
    <lineage>
        <taxon>Bacteria</taxon>
        <taxon>Pseudomonadati</taxon>
        <taxon>Pseudomonadota</taxon>
        <taxon>Alphaproteobacteria</taxon>
        <taxon>Acetobacterales</taxon>
        <taxon>Roseomonadaceae</taxon>
        <taxon>Falsiroseomonas</taxon>
    </lineage>
</organism>
<evidence type="ECO:0000256" key="5">
    <source>
        <dbReference type="ARBA" id="ARBA00023136"/>
    </source>
</evidence>
<dbReference type="Pfam" id="PF01594">
    <property type="entry name" value="AI-2E_transport"/>
    <property type="match status" value="1"/>
</dbReference>
<evidence type="ECO:0000256" key="4">
    <source>
        <dbReference type="ARBA" id="ARBA00022989"/>
    </source>
</evidence>
<keyword evidence="3 6" id="KW-0812">Transmembrane</keyword>
<dbReference type="RefSeq" id="WP_216834171.1">
    <property type="nucleotide sequence ID" value="NZ_JAFNJS010000001.1"/>
</dbReference>
<feature type="transmembrane region" description="Helical" evidence="6">
    <location>
        <begin position="292"/>
        <end position="315"/>
    </location>
</feature>
<protein>
    <submittedName>
        <fullName evidence="7">AI-2E family transporter</fullName>
    </submittedName>
</protein>
<feature type="transmembrane region" description="Helical" evidence="6">
    <location>
        <begin position="47"/>
        <end position="64"/>
    </location>
</feature>
<comment type="subcellular location">
    <subcellularLocation>
        <location evidence="1">Membrane</location>
        <topology evidence="1">Multi-pass membrane protein</topology>
    </subcellularLocation>
</comment>
<dbReference type="InterPro" id="IPR002549">
    <property type="entry name" value="AI-2E-like"/>
</dbReference>
<keyword evidence="8" id="KW-1185">Reference proteome</keyword>
<evidence type="ECO:0000313" key="7">
    <source>
        <dbReference type="EMBL" id="MFC2998673.1"/>
    </source>
</evidence>
<evidence type="ECO:0000256" key="3">
    <source>
        <dbReference type="ARBA" id="ARBA00022692"/>
    </source>
</evidence>
<comment type="caution">
    <text evidence="7">The sequence shown here is derived from an EMBL/GenBank/DDBJ whole genome shotgun (WGS) entry which is preliminary data.</text>
</comment>
<feature type="transmembrane region" description="Helical" evidence="6">
    <location>
        <begin position="94"/>
        <end position="117"/>
    </location>
</feature>
<evidence type="ECO:0000256" key="6">
    <source>
        <dbReference type="SAM" id="Phobius"/>
    </source>
</evidence>
<feature type="transmembrane region" description="Helical" evidence="6">
    <location>
        <begin position="227"/>
        <end position="250"/>
    </location>
</feature>
<feature type="transmembrane region" description="Helical" evidence="6">
    <location>
        <begin position="335"/>
        <end position="358"/>
    </location>
</feature>
<proteinExistence type="inferred from homology"/>
<reference evidence="8" key="1">
    <citation type="journal article" date="2019" name="Int. J. Syst. Evol. Microbiol.">
        <title>The Global Catalogue of Microorganisms (GCM) 10K type strain sequencing project: providing services to taxonomists for standard genome sequencing and annotation.</title>
        <authorList>
            <consortium name="The Broad Institute Genomics Platform"/>
            <consortium name="The Broad Institute Genome Sequencing Center for Infectious Disease"/>
            <person name="Wu L."/>
            <person name="Ma J."/>
        </authorList>
    </citation>
    <scope>NUCLEOTIDE SEQUENCE [LARGE SCALE GENOMIC DNA]</scope>
    <source>
        <strain evidence="8">CGMCC 1.16855</strain>
    </source>
</reference>
<keyword evidence="4 6" id="KW-1133">Transmembrane helix</keyword>
<dbReference type="EMBL" id="JBHRSB010000001">
    <property type="protein sequence ID" value="MFC2998673.1"/>
    <property type="molecule type" value="Genomic_DNA"/>
</dbReference>
<keyword evidence="5 6" id="KW-0472">Membrane</keyword>
<feature type="transmembrane region" description="Helical" evidence="6">
    <location>
        <begin position="70"/>
        <end position="87"/>
    </location>
</feature>
<feature type="transmembrane region" description="Helical" evidence="6">
    <location>
        <begin position="262"/>
        <end position="285"/>
    </location>
</feature>
<gene>
    <name evidence="7" type="ORF">ACFOD3_02150</name>
</gene>
<evidence type="ECO:0000313" key="8">
    <source>
        <dbReference type="Proteomes" id="UP001595420"/>
    </source>
</evidence>